<name>A0A015INQ3_RHIIW</name>
<organism evidence="1 2">
    <name type="scientific">Rhizophagus irregularis (strain DAOM 197198w)</name>
    <name type="common">Glomus intraradices</name>
    <dbReference type="NCBI Taxonomy" id="1432141"/>
    <lineage>
        <taxon>Eukaryota</taxon>
        <taxon>Fungi</taxon>
        <taxon>Fungi incertae sedis</taxon>
        <taxon>Mucoromycota</taxon>
        <taxon>Glomeromycotina</taxon>
        <taxon>Glomeromycetes</taxon>
        <taxon>Glomerales</taxon>
        <taxon>Glomeraceae</taxon>
        <taxon>Rhizophagus</taxon>
    </lineage>
</organism>
<protein>
    <submittedName>
        <fullName evidence="1">Uncharacterized protein</fullName>
    </submittedName>
</protein>
<keyword evidence="2" id="KW-1185">Reference proteome</keyword>
<sequence length="56" mass="6377">MFIRVITEFAIMGVSRLGYDPSVLIHPFSMGRIDFKKDMHSVSKEQSDTTAESKIE</sequence>
<evidence type="ECO:0000313" key="1">
    <source>
        <dbReference type="EMBL" id="EXX58842.1"/>
    </source>
</evidence>
<accession>A0A015INQ3</accession>
<proteinExistence type="predicted"/>
<dbReference type="EMBL" id="JEMT01026594">
    <property type="protein sequence ID" value="EXX58842.1"/>
    <property type="molecule type" value="Genomic_DNA"/>
</dbReference>
<dbReference type="AlphaFoldDB" id="A0A015INQ3"/>
<gene>
    <name evidence="1" type="ORF">RirG_194200</name>
</gene>
<evidence type="ECO:0000313" key="2">
    <source>
        <dbReference type="Proteomes" id="UP000022910"/>
    </source>
</evidence>
<comment type="caution">
    <text evidence="1">The sequence shown here is derived from an EMBL/GenBank/DDBJ whole genome shotgun (WGS) entry which is preliminary data.</text>
</comment>
<dbReference type="HOGENOM" id="CLU_3015434_0_0_1"/>
<dbReference type="Proteomes" id="UP000022910">
    <property type="component" value="Unassembled WGS sequence"/>
</dbReference>
<reference evidence="1 2" key="1">
    <citation type="submission" date="2014-02" db="EMBL/GenBank/DDBJ databases">
        <title>Single nucleus genome sequencing reveals high similarity among nuclei of an endomycorrhizal fungus.</title>
        <authorList>
            <person name="Lin K."/>
            <person name="Geurts R."/>
            <person name="Zhang Z."/>
            <person name="Limpens E."/>
            <person name="Saunders D.G."/>
            <person name="Mu D."/>
            <person name="Pang E."/>
            <person name="Cao H."/>
            <person name="Cha H."/>
            <person name="Lin T."/>
            <person name="Zhou Q."/>
            <person name="Shang Y."/>
            <person name="Li Y."/>
            <person name="Ivanov S."/>
            <person name="Sharma T."/>
            <person name="Velzen R.V."/>
            <person name="Ruijter N.D."/>
            <person name="Aanen D.K."/>
            <person name="Win J."/>
            <person name="Kamoun S."/>
            <person name="Bisseling T."/>
            <person name="Huang S."/>
        </authorList>
    </citation>
    <scope>NUCLEOTIDE SEQUENCE [LARGE SCALE GENOMIC DNA]</scope>
    <source>
        <strain evidence="2">DAOM197198w</strain>
    </source>
</reference>